<dbReference type="Pfam" id="PF03816">
    <property type="entry name" value="LytR_cpsA_psr"/>
    <property type="match status" value="1"/>
</dbReference>
<keyword evidence="3" id="KW-1133">Transmembrane helix</keyword>
<keyword evidence="3" id="KW-0812">Transmembrane</keyword>
<feature type="compositionally biased region" description="Low complexity" evidence="2">
    <location>
        <begin position="450"/>
        <end position="484"/>
    </location>
</feature>
<evidence type="ECO:0000256" key="2">
    <source>
        <dbReference type="SAM" id="MobiDB-lite"/>
    </source>
</evidence>
<feature type="transmembrane region" description="Helical" evidence="3">
    <location>
        <begin position="93"/>
        <end position="112"/>
    </location>
</feature>
<feature type="compositionally biased region" description="Polar residues" evidence="2">
    <location>
        <begin position="500"/>
        <end position="509"/>
    </location>
</feature>
<feature type="region of interest" description="Disordered" evidence="2">
    <location>
        <begin position="1"/>
        <end position="21"/>
    </location>
</feature>
<evidence type="ECO:0000313" key="6">
    <source>
        <dbReference type="Proteomes" id="UP000462055"/>
    </source>
</evidence>
<dbReference type="Proteomes" id="UP000462055">
    <property type="component" value="Unassembled WGS sequence"/>
</dbReference>
<dbReference type="RefSeq" id="WP_151597148.1">
    <property type="nucleotide sequence ID" value="NZ_WBMS02000029.1"/>
</dbReference>
<organism evidence="5 6">
    <name type="scientific">Actinomadura physcomitrii</name>
    <dbReference type="NCBI Taxonomy" id="2650748"/>
    <lineage>
        <taxon>Bacteria</taxon>
        <taxon>Bacillati</taxon>
        <taxon>Actinomycetota</taxon>
        <taxon>Actinomycetes</taxon>
        <taxon>Streptosporangiales</taxon>
        <taxon>Thermomonosporaceae</taxon>
        <taxon>Actinomadura</taxon>
    </lineage>
</organism>
<feature type="region of interest" description="Disordered" evidence="2">
    <location>
        <begin position="446"/>
        <end position="509"/>
    </location>
</feature>
<dbReference type="InterPro" id="IPR050922">
    <property type="entry name" value="LytR/CpsA/Psr_CW_biosynth"/>
</dbReference>
<protein>
    <submittedName>
        <fullName evidence="5">LytR family transcriptional regulator</fullName>
    </submittedName>
</protein>
<dbReference type="PANTHER" id="PTHR33392">
    <property type="entry name" value="POLYISOPRENYL-TEICHOIC ACID--PEPTIDOGLYCAN TEICHOIC ACID TRANSFERASE TAGU"/>
    <property type="match status" value="1"/>
</dbReference>
<evidence type="ECO:0000256" key="1">
    <source>
        <dbReference type="ARBA" id="ARBA00006068"/>
    </source>
</evidence>
<proteinExistence type="inferred from homology"/>
<dbReference type="EMBL" id="WBMS02000029">
    <property type="protein sequence ID" value="MWA04636.1"/>
    <property type="molecule type" value="Genomic_DNA"/>
</dbReference>
<feature type="compositionally biased region" description="Basic and acidic residues" evidence="2">
    <location>
        <begin position="9"/>
        <end position="19"/>
    </location>
</feature>
<evidence type="ECO:0000259" key="4">
    <source>
        <dbReference type="Pfam" id="PF03816"/>
    </source>
</evidence>
<reference evidence="5" key="1">
    <citation type="submission" date="2019-12" db="EMBL/GenBank/DDBJ databases">
        <title>Actinomadura physcomitrii sp. nov., a novel actinomycete isolated from moss [Physcomitrium sphaericum (Ludw) Fuernr].</title>
        <authorList>
            <person name="Zhuang X."/>
        </authorList>
    </citation>
    <scope>NUCLEOTIDE SEQUENCE [LARGE SCALE GENOMIC DNA]</scope>
    <source>
        <strain evidence="5">LD22</strain>
    </source>
</reference>
<sequence>MSSPSPGRRVPEEDVDRSPDGAGGLPRALALTLASALVWGVAHLAAGRRVAGGLLLGLWVVVAATVAVTVTVYRSSLVHLAVRPDELQTLAAGIVVLGIVWIAVVIRSYLVLSPARRSISARTLGAAAVAVMCFAVAVPVAWGAHSTYVYRDALTSIFRTGSQNGRHIDTSDPWEGQPRVNILLLGGDAAADRTGVRTDSMTLASVDTKTGDTVLLSLPRNLEKFPMPPGPARDRFPYGFTGDGPENPGLLNEVYEYAENHPDVVPGVPKNRRGPELLKATIAGILGQRVDYYILVDMFGFADIVDAMGGVKIRVTQPIPYGLDGQVLQPGYRTLKGKEALWYGRSRTDSDDYVRMGRQKCLMRAIAQQADPQTVLTSFDKLAAAAKRTLSTDLPQELLPALIKLSGKVKDGAQISSLQFVPPLINSGNPDFALIRRLAAKAVGPEQAHASTSASPSPTGSSDLAANGSPGATPSAGASDGASPGAPPSPTGSPARESKPTSLAATCPS</sequence>
<feature type="transmembrane region" description="Helical" evidence="3">
    <location>
        <begin position="124"/>
        <end position="144"/>
    </location>
</feature>
<accession>A0A6I4MQU2</accession>
<dbReference type="AlphaFoldDB" id="A0A6I4MQU2"/>
<dbReference type="PANTHER" id="PTHR33392:SF6">
    <property type="entry name" value="POLYISOPRENYL-TEICHOIC ACID--PEPTIDOGLYCAN TEICHOIC ACID TRANSFERASE TAGU"/>
    <property type="match status" value="1"/>
</dbReference>
<dbReference type="InterPro" id="IPR004474">
    <property type="entry name" value="LytR_CpsA_psr"/>
</dbReference>
<dbReference type="NCBIfam" id="TIGR00350">
    <property type="entry name" value="lytR_cpsA_psr"/>
    <property type="match status" value="1"/>
</dbReference>
<name>A0A6I4MQU2_9ACTN</name>
<keyword evidence="3" id="KW-0472">Membrane</keyword>
<comment type="similarity">
    <text evidence="1">Belongs to the LytR/CpsA/Psr (LCP) family.</text>
</comment>
<evidence type="ECO:0000256" key="3">
    <source>
        <dbReference type="SAM" id="Phobius"/>
    </source>
</evidence>
<feature type="transmembrane region" description="Helical" evidence="3">
    <location>
        <begin position="28"/>
        <end position="46"/>
    </location>
</feature>
<evidence type="ECO:0000313" key="5">
    <source>
        <dbReference type="EMBL" id="MWA04636.1"/>
    </source>
</evidence>
<feature type="transmembrane region" description="Helical" evidence="3">
    <location>
        <begin position="53"/>
        <end position="73"/>
    </location>
</feature>
<gene>
    <name evidence="5" type="ORF">F8568_030525</name>
</gene>
<comment type="caution">
    <text evidence="5">The sequence shown here is derived from an EMBL/GenBank/DDBJ whole genome shotgun (WGS) entry which is preliminary data.</text>
</comment>
<dbReference type="Gene3D" id="3.40.630.190">
    <property type="entry name" value="LCP protein"/>
    <property type="match status" value="1"/>
</dbReference>
<feature type="domain" description="Cell envelope-related transcriptional attenuator" evidence="4">
    <location>
        <begin position="197"/>
        <end position="370"/>
    </location>
</feature>
<keyword evidence="6" id="KW-1185">Reference proteome</keyword>